<dbReference type="Proteomes" id="UP001328107">
    <property type="component" value="Unassembled WGS sequence"/>
</dbReference>
<evidence type="ECO:0008006" key="5">
    <source>
        <dbReference type="Google" id="ProtNLM"/>
    </source>
</evidence>
<name>A0AAN4ZHP0_9BILA</name>
<feature type="signal peptide" evidence="2">
    <location>
        <begin position="1"/>
        <end position="24"/>
    </location>
</feature>
<keyword evidence="4" id="KW-1185">Reference proteome</keyword>
<organism evidence="3 4">
    <name type="scientific">Pristionchus mayeri</name>
    <dbReference type="NCBI Taxonomy" id="1317129"/>
    <lineage>
        <taxon>Eukaryota</taxon>
        <taxon>Metazoa</taxon>
        <taxon>Ecdysozoa</taxon>
        <taxon>Nematoda</taxon>
        <taxon>Chromadorea</taxon>
        <taxon>Rhabditida</taxon>
        <taxon>Rhabditina</taxon>
        <taxon>Diplogasteromorpha</taxon>
        <taxon>Diplogasteroidea</taxon>
        <taxon>Neodiplogasteridae</taxon>
        <taxon>Pristionchus</taxon>
    </lineage>
</organism>
<evidence type="ECO:0000313" key="4">
    <source>
        <dbReference type="Proteomes" id="UP001328107"/>
    </source>
</evidence>
<dbReference type="SUPFAM" id="SSF57302">
    <property type="entry name" value="Snake toxin-like"/>
    <property type="match status" value="1"/>
</dbReference>
<sequence length="121" mass="12827">MVVITLGAMKIALLVLLALPAAAALKCWETSKTDLATINELTCMEGSTFCGTAYQGNTPFEVLSCGPPPESGLKCEDNSFPMERRPMYCCTTDLCSTSSSGYPVSIMMGIMAVGAAAWIRT</sequence>
<protein>
    <recommendedName>
        <fullName evidence="5">UPAR/Ly6 domain-containing protein</fullName>
    </recommendedName>
</protein>
<evidence type="ECO:0000256" key="1">
    <source>
        <dbReference type="SAM" id="Phobius"/>
    </source>
</evidence>
<evidence type="ECO:0000313" key="3">
    <source>
        <dbReference type="EMBL" id="GMR40996.1"/>
    </source>
</evidence>
<dbReference type="InterPro" id="IPR045860">
    <property type="entry name" value="Snake_toxin-like_sf"/>
</dbReference>
<feature type="chain" id="PRO_5042813065" description="UPAR/Ly6 domain-containing protein" evidence="2">
    <location>
        <begin position="25"/>
        <end position="121"/>
    </location>
</feature>
<proteinExistence type="predicted"/>
<dbReference type="EMBL" id="BTRK01000003">
    <property type="protein sequence ID" value="GMR40996.1"/>
    <property type="molecule type" value="Genomic_DNA"/>
</dbReference>
<dbReference type="AlphaFoldDB" id="A0AAN4ZHP0"/>
<comment type="caution">
    <text evidence="3">The sequence shown here is derived from an EMBL/GenBank/DDBJ whole genome shotgun (WGS) entry which is preliminary data.</text>
</comment>
<keyword evidence="1" id="KW-0472">Membrane</keyword>
<keyword evidence="2" id="KW-0732">Signal</keyword>
<keyword evidence="1" id="KW-1133">Transmembrane helix</keyword>
<evidence type="ECO:0000256" key="2">
    <source>
        <dbReference type="SAM" id="SignalP"/>
    </source>
</evidence>
<keyword evidence="1" id="KW-0812">Transmembrane</keyword>
<reference evidence="4" key="1">
    <citation type="submission" date="2022-10" db="EMBL/GenBank/DDBJ databases">
        <title>Genome assembly of Pristionchus species.</title>
        <authorList>
            <person name="Yoshida K."/>
            <person name="Sommer R.J."/>
        </authorList>
    </citation>
    <scope>NUCLEOTIDE SEQUENCE [LARGE SCALE GENOMIC DNA]</scope>
    <source>
        <strain evidence="4">RS5460</strain>
    </source>
</reference>
<feature type="transmembrane region" description="Helical" evidence="1">
    <location>
        <begin position="100"/>
        <end position="119"/>
    </location>
</feature>
<gene>
    <name evidence="3" type="ORF">PMAYCL1PPCAC_11191</name>
</gene>
<accession>A0AAN4ZHP0</accession>